<proteinExistence type="predicted"/>
<organism evidence="1 2">
    <name type="scientific">Hermanssonia centrifuga</name>
    <dbReference type="NCBI Taxonomy" id="98765"/>
    <lineage>
        <taxon>Eukaryota</taxon>
        <taxon>Fungi</taxon>
        <taxon>Dikarya</taxon>
        <taxon>Basidiomycota</taxon>
        <taxon>Agaricomycotina</taxon>
        <taxon>Agaricomycetes</taxon>
        <taxon>Polyporales</taxon>
        <taxon>Meruliaceae</taxon>
        <taxon>Hermanssonia</taxon>
    </lineage>
</organism>
<name>A0A2R6PNN6_9APHY</name>
<dbReference type="Proteomes" id="UP000186601">
    <property type="component" value="Unassembled WGS sequence"/>
</dbReference>
<dbReference type="AlphaFoldDB" id="A0A2R6PNN6"/>
<keyword evidence="2" id="KW-1185">Reference proteome</keyword>
<evidence type="ECO:0000313" key="2">
    <source>
        <dbReference type="Proteomes" id="UP000186601"/>
    </source>
</evidence>
<gene>
    <name evidence="1" type="ORF">PHLCEN_2v4410</name>
</gene>
<sequence length="131" mass="14730">MPLYVQLDRFLYSKLSLETAVSILTQSHIPKLSRIHLKLQAYDYSGNYLCYDELAVLTYLEQLDWGIFNQVIDSPSLPSKNSLVLEARGATLLISVMRGSAGHYGKGLGESLREIVKERLPLRAYAAVEII</sequence>
<protein>
    <submittedName>
        <fullName evidence="1">Uncharacterized protein</fullName>
    </submittedName>
</protein>
<dbReference type="EMBL" id="MLYV02000446">
    <property type="protein sequence ID" value="PSR94678.1"/>
    <property type="molecule type" value="Genomic_DNA"/>
</dbReference>
<comment type="caution">
    <text evidence="1">The sequence shown here is derived from an EMBL/GenBank/DDBJ whole genome shotgun (WGS) entry which is preliminary data.</text>
</comment>
<evidence type="ECO:0000313" key="1">
    <source>
        <dbReference type="EMBL" id="PSR94678.1"/>
    </source>
</evidence>
<reference evidence="1 2" key="1">
    <citation type="submission" date="2018-02" db="EMBL/GenBank/DDBJ databases">
        <title>Genome sequence of the basidiomycete white-rot fungus Phlebia centrifuga.</title>
        <authorList>
            <person name="Granchi Z."/>
            <person name="Peng M."/>
            <person name="de Vries R.P."/>
            <person name="Hilden K."/>
            <person name="Makela M.R."/>
            <person name="Grigoriev I."/>
            <person name="Riley R."/>
        </authorList>
    </citation>
    <scope>NUCLEOTIDE SEQUENCE [LARGE SCALE GENOMIC DNA]</scope>
    <source>
        <strain evidence="1 2">FBCC195</strain>
    </source>
</reference>
<accession>A0A2R6PNN6</accession>